<keyword evidence="7 9" id="KW-0067">ATP-binding</keyword>
<dbReference type="Pfam" id="PF00696">
    <property type="entry name" value="AA_kinase"/>
    <property type="match status" value="1"/>
</dbReference>
<evidence type="ECO:0000256" key="3">
    <source>
        <dbReference type="ARBA" id="ARBA00022605"/>
    </source>
</evidence>
<evidence type="ECO:0000256" key="6">
    <source>
        <dbReference type="ARBA" id="ARBA00022777"/>
    </source>
</evidence>
<comment type="similarity">
    <text evidence="9">Belongs to the acetylglutamate kinase family. ArgB subfamily.</text>
</comment>
<dbReference type="InterPro" id="IPR037528">
    <property type="entry name" value="ArgB"/>
</dbReference>
<keyword evidence="2 9" id="KW-0055">Arginine biosynthesis</keyword>
<evidence type="ECO:0000313" key="12">
    <source>
        <dbReference type="Proteomes" id="UP001207918"/>
    </source>
</evidence>
<feature type="binding site" evidence="9">
    <location>
        <position position="159"/>
    </location>
    <ligand>
        <name>substrate</name>
    </ligand>
</feature>
<feature type="site" description="Transition state stabilizer" evidence="9">
    <location>
        <position position="225"/>
    </location>
</feature>
<evidence type="ECO:0000256" key="7">
    <source>
        <dbReference type="ARBA" id="ARBA00022840"/>
    </source>
</evidence>
<dbReference type="PANTHER" id="PTHR23342">
    <property type="entry name" value="N-ACETYLGLUTAMATE SYNTHASE"/>
    <property type="match status" value="1"/>
</dbReference>
<comment type="pathway">
    <text evidence="1 9">Amino-acid biosynthesis; L-arginine biosynthesis; N(2)-acetyl-L-ornithine from L-glutamate: step 2/4.</text>
</comment>
<feature type="binding site" evidence="9">
    <location>
        <begin position="40"/>
        <end position="41"/>
    </location>
    <ligand>
        <name>substrate</name>
    </ligand>
</feature>
<gene>
    <name evidence="9 11" type="primary">argB</name>
    <name evidence="11" type="ORF">J6I44_18655</name>
</gene>
<evidence type="ECO:0000256" key="9">
    <source>
        <dbReference type="HAMAP-Rule" id="MF_00082"/>
    </source>
</evidence>
<dbReference type="HAMAP" id="MF_00082">
    <property type="entry name" value="ArgB"/>
    <property type="match status" value="1"/>
</dbReference>
<keyword evidence="4 9" id="KW-0808">Transferase</keyword>
<dbReference type="SUPFAM" id="SSF53633">
    <property type="entry name" value="Carbamate kinase-like"/>
    <property type="match status" value="1"/>
</dbReference>
<dbReference type="Gene3D" id="3.40.1160.10">
    <property type="entry name" value="Acetylglutamate kinase-like"/>
    <property type="match status" value="1"/>
</dbReference>
<evidence type="ECO:0000256" key="8">
    <source>
        <dbReference type="ARBA" id="ARBA00048141"/>
    </source>
</evidence>
<keyword evidence="9" id="KW-0963">Cytoplasm</keyword>
<name>A0ABT3PSR1_9BACT</name>
<organism evidence="11 12">
    <name type="scientific">Fodinibius salsisoli</name>
    <dbReference type="NCBI Taxonomy" id="2820877"/>
    <lineage>
        <taxon>Bacteria</taxon>
        <taxon>Pseudomonadati</taxon>
        <taxon>Balneolota</taxon>
        <taxon>Balneolia</taxon>
        <taxon>Balneolales</taxon>
        <taxon>Balneolaceae</taxon>
        <taxon>Fodinibius</taxon>
    </lineage>
</organism>
<sequence>MQTLNIVKIGGSIANNEDRLPTFLDNFVAMDHPKILVHGGGSSASDLCKKLGIPIQMKDGRRITDKPALDVAVMVYAGLLNKKIVAKLQGRSTNAIGLSGADLNIIPAKKRNHPTIDFGFVGDITAEDVNTYFIKRLLDEQVVPVFPAITHDTQGQLFNTNADTIASVLAIALSDRYQSTLTYCFEKQGVLRDINDEESWIEEIDHDKYIQLKDEGIIHEGMIPKLDTAFEALQQGVHQVNIKHADNLLNLRGTKLTP</sequence>
<evidence type="ECO:0000256" key="2">
    <source>
        <dbReference type="ARBA" id="ARBA00022571"/>
    </source>
</evidence>
<evidence type="ECO:0000256" key="5">
    <source>
        <dbReference type="ARBA" id="ARBA00022741"/>
    </source>
</evidence>
<dbReference type="PANTHER" id="PTHR23342:SF0">
    <property type="entry name" value="N-ACETYLGLUTAMATE SYNTHASE, MITOCHONDRIAL"/>
    <property type="match status" value="1"/>
</dbReference>
<dbReference type="EC" id="2.7.2.8" evidence="9"/>
<comment type="function">
    <text evidence="9">Catalyzes the ATP-dependent phosphorylation of N-acetyl-L-glutamate.</text>
</comment>
<evidence type="ECO:0000259" key="10">
    <source>
        <dbReference type="Pfam" id="PF00696"/>
    </source>
</evidence>
<feature type="binding site" evidence="9">
    <location>
        <position position="62"/>
    </location>
    <ligand>
        <name>substrate</name>
    </ligand>
</feature>
<keyword evidence="5 9" id="KW-0547">Nucleotide-binding</keyword>
<dbReference type="NCBIfam" id="TIGR00761">
    <property type="entry name" value="argB"/>
    <property type="match status" value="1"/>
</dbReference>
<dbReference type="Proteomes" id="UP001207918">
    <property type="component" value="Unassembled WGS sequence"/>
</dbReference>
<keyword evidence="6 9" id="KW-0418">Kinase</keyword>
<evidence type="ECO:0000256" key="1">
    <source>
        <dbReference type="ARBA" id="ARBA00004828"/>
    </source>
</evidence>
<reference evidence="11 12" key="1">
    <citation type="submission" date="2021-03" db="EMBL/GenBank/DDBJ databases">
        <title>Aliifodinibius sp. nov., a new bacterium isolated from saline soil.</title>
        <authorList>
            <person name="Galisteo C."/>
            <person name="De La Haba R."/>
            <person name="Sanchez-Porro C."/>
            <person name="Ventosa A."/>
        </authorList>
    </citation>
    <scope>NUCLEOTIDE SEQUENCE [LARGE SCALE GENOMIC DNA]</scope>
    <source>
        <strain evidence="11 12">1BSP15-2V2</strain>
    </source>
</reference>
<dbReference type="InterPro" id="IPR004662">
    <property type="entry name" value="AcgluKinase_fam"/>
</dbReference>
<comment type="subcellular location">
    <subcellularLocation>
        <location evidence="9">Cytoplasm</location>
    </subcellularLocation>
</comment>
<feature type="site" description="Transition state stabilizer" evidence="9">
    <location>
        <position position="8"/>
    </location>
</feature>
<protein>
    <recommendedName>
        <fullName evidence="9">Acetylglutamate kinase</fullName>
        <ecNumber evidence="9">2.7.2.8</ecNumber>
    </recommendedName>
    <alternativeName>
        <fullName evidence="9">N-acetyl-L-glutamate 5-phosphotransferase</fullName>
    </alternativeName>
    <alternativeName>
        <fullName evidence="9">NAG kinase</fullName>
        <shortName evidence="9">NAGK</shortName>
    </alternativeName>
</protein>
<accession>A0ABT3PSR1</accession>
<dbReference type="EMBL" id="JAGGJA010000018">
    <property type="protein sequence ID" value="MCW9708887.1"/>
    <property type="molecule type" value="Genomic_DNA"/>
</dbReference>
<dbReference type="InterPro" id="IPR036393">
    <property type="entry name" value="AceGlu_kinase-like_sf"/>
</dbReference>
<feature type="domain" description="Aspartate/glutamate/uridylate kinase" evidence="10">
    <location>
        <begin position="5"/>
        <end position="243"/>
    </location>
</feature>
<evidence type="ECO:0000313" key="11">
    <source>
        <dbReference type="EMBL" id="MCW9708887.1"/>
    </source>
</evidence>
<evidence type="ECO:0000256" key="4">
    <source>
        <dbReference type="ARBA" id="ARBA00022679"/>
    </source>
</evidence>
<comment type="catalytic activity">
    <reaction evidence="8 9">
        <text>N-acetyl-L-glutamate + ATP = N-acetyl-L-glutamyl 5-phosphate + ADP</text>
        <dbReference type="Rhea" id="RHEA:14629"/>
        <dbReference type="ChEBI" id="CHEBI:30616"/>
        <dbReference type="ChEBI" id="CHEBI:44337"/>
        <dbReference type="ChEBI" id="CHEBI:57936"/>
        <dbReference type="ChEBI" id="CHEBI:456216"/>
        <dbReference type="EC" id="2.7.2.8"/>
    </reaction>
</comment>
<dbReference type="InterPro" id="IPR001048">
    <property type="entry name" value="Asp/Glu/Uridylate_kinase"/>
</dbReference>
<dbReference type="RefSeq" id="WP_265767699.1">
    <property type="nucleotide sequence ID" value="NZ_JAGGJA010000018.1"/>
</dbReference>
<dbReference type="PIRSF" id="PIRSF000728">
    <property type="entry name" value="NAGK"/>
    <property type="match status" value="1"/>
</dbReference>
<proteinExistence type="inferred from homology"/>
<dbReference type="CDD" id="cd04238">
    <property type="entry name" value="AAK_NAGK-like"/>
    <property type="match status" value="1"/>
</dbReference>
<keyword evidence="3 9" id="KW-0028">Amino-acid biosynthesis</keyword>
<comment type="caution">
    <text evidence="11">The sequence shown here is derived from an EMBL/GenBank/DDBJ whole genome shotgun (WGS) entry which is preliminary data.</text>
</comment>
<keyword evidence="12" id="KW-1185">Reference proteome</keyword>
<dbReference type="GO" id="GO:0003991">
    <property type="term" value="F:acetylglutamate kinase activity"/>
    <property type="evidence" value="ECO:0007669"/>
    <property type="project" value="UniProtKB-EC"/>
</dbReference>